<dbReference type="STRING" id="1797460.A3E73_03320"/>
<accession>A0A1F5DL33</accession>
<dbReference type="PANTHER" id="PTHR47245:SF2">
    <property type="entry name" value="PEPTIDYL-PROLYL CIS-TRANS ISOMERASE HP_0175-RELATED"/>
    <property type="match status" value="1"/>
</dbReference>
<evidence type="ECO:0000256" key="2">
    <source>
        <dbReference type="SAM" id="Phobius"/>
    </source>
</evidence>
<keyword evidence="2" id="KW-0812">Transmembrane</keyword>
<dbReference type="InterPro" id="IPR027304">
    <property type="entry name" value="Trigger_fact/SurA_dom_sf"/>
</dbReference>
<sequence>MPAKKSNRLSRKHFVYLAIILGLSGLLYFFKDRFVVAWVNGKPITRIAYVRELEKLAKNQAVDSLLTKQLIIAEAAKQKITVAKEEVDEAMTNIEERAKTQGTTLDELLTAQGVSLQSVREEVKLQKLLEKMVGEITVAEDQISSYFKDNQAALYKDLTLDEVKNDISEQLKQQELINKIQELIAKLQAEAQVVKWQK</sequence>
<evidence type="ECO:0000313" key="4">
    <source>
        <dbReference type="Proteomes" id="UP000176791"/>
    </source>
</evidence>
<dbReference type="Gene3D" id="1.10.4030.10">
    <property type="entry name" value="Porin chaperone SurA, peptide-binding domain"/>
    <property type="match status" value="1"/>
</dbReference>
<gene>
    <name evidence="3" type="ORF">A3E73_03320</name>
</gene>
<keyword evidence="1" id="KW-0175">Coiled coil</keyword>
<dbReference type="PANTHER" id="PTHR47245">
    <property type="entry name" value="PEPTIDYLPROLYL ISOMERASE"/>
    <property type="match status" value="1"/>
</dbReference>
<proteinExistence type="predicted"/>
<dbReference type="SUPFAM" id="SSF109998">
    <property type="entry name" value="Triger factor/SurA peptide-binding domain-like"/>
    <property type="match status" value="1"/>
</dbReference>
<protein>
    <recommendedName>
        <fullName evidence="5">SurA N-terminal domain-containing protein</fullName>
    </recommendedName>
</protein>
<feature type="coiled-coil region" evidence="1">
    <location>
        <begin position="170"/>
        <end position="197"/>
    </location>
</feature>
<evidence type="ECO:0008006" key="5">
    <source>
        <dbReference type="Google" id="ProtNLM"/>
    </source>
</evidence>
<keyword evidence="2" id="KW-0472">Membrane</keyword>
<comment type="caution">
    <text evidence="3">The sequence shown here is derived from an EMBL/GenBank/DDBJ whole genome shotgun (WGS) entry which is preliminary data.</text>
</comment>
<name>A0A1F5DL33_9BACT</name>
<evidence type="ECO:0000313" key="3">
    <source>
        <dbReference type="EMBL" id="OGD55774.1"/>
    </source>
</evidence>
<dbReference type="Proteomes" id="UP000176791">
    <property type="component" value="Unassembled WGS sequence"/>
</dbReference>
<dbReference type="AlphaFoldDB" id="A0A1F5DL33"/>
<feature type="transmembrane region" description="Helical" evidence="2">
    <location>
        <begin position="14"/>
        <end position="30"/>
    </location>
</feature>
<evidence type="ECO:0000256" key="1">
    <source>
        <dbReference type="SAM" id="Coils"/>
    </source>
</evidence>
<keyword evidence="2" id="KW-1133">Transmembrane helix</keyword>
<reference evidence="3 4" key="1">
    <citation type="journal article" date="2016" name="Nat. Commun.">
        <title>Thousands of microbial genomes shed light on interconnected biogeochemical processes in an aquifer system.</title>
        <authorList>
            <person name="Anantharaman K."/>
            <person name="Brown C.T."/>
            <person name="Hug L.A."/>
            <person name="Sharon I."/>
            <person name="Castelle C.J."/>
            <person name="Probst A.J."/>
            <person name="Thomas B.C."/>
            <person name="Singh A."/>
            <person name="Wilkins M.J."/>
            <person name="Karaoz U."/>
            <person name="Brodie E.L."/>
            <person name="Williams K.H."/>
            <person name="Hubbard S.S."/>
            <person name="Banfield J.F."/>
        </authorList>
    </citation>
    <scope>NUCLEOTIDE SEQUENCE [LARGE SCALE GENOMIC DNA]</scope>
</reference>
<dbReference type="Pfam" id="PF13624">
    <property type="entry name" value="SurA_N_3"/>
    <property type="match status" value="1"/>
</dbReference>
<organism evidence="3 4">
    <name type="scientific">Candidatus Beckwithbacteria bacterium RIFCSPHIGHO2_12_FULL_47_17</name>
    <dbReference type="NCBI Taxonomy" id="1797460"/>
    <lineage>
        <taxon>Bacteria</taxon>
        <taxon>Candidatus Beckwithiibacteriota</taxon>
    </lineage>
</organism>
<dbReference type="EMBL" id="MEZN01000035">
    <property type="protein sequence ID" value="OGD55774.1"/>
    <property type="molecule type" value="Genomic_DNA"/>
</dbReference>
<dbReference type="InterPro" id="IPR050245">
    <property type="entry name" value="PrsA_foldase"/>
</dbReference>